<reference evidence="1 2" key="1">
    <citation type="submission" date="2019-04" db="EMBL/GenBank/DDBJ databases">
        <title>Niastella caeni sp. nov., isolated from activated sludge.</title>
        <authorList>
            <person name="Sheng M."/>
        </authorList>
    </citation>
    <scope>NUCLEOTIDE SEQUENCE [LARGE SCALE GENOMIC DNA]</scope>
    <source>
        <strain evidence="1 2">HX-2-15</strain>
    </source>
</reference>
<proteinExistence type="predicted"/>
<accession>A0A4V4GZW2</accession>
<dbReference type="Proteomes" id="UP000306918">
    <property type="component" value="Unassembled WGS sequence"/>
</dbReference>
<gene>
    <name evidence="1" type="ORF">FAM09_24775</name>
</gene>
<sequence length="168" mass="19886">MIYTIFKGRNRARPWRFGFWWNRKCFAWAVKFEESCRYDLQSGDQYDINKLVGIGYLPNHHKHSARFGWSYQLETGKIELHAYCYVNGARVKKSIALCDIGKDYRIGLRISSFGYHFTCDEKHAFNYQGKGYVIIAHRHKKKFCYRLGIYFGGNQPAPHEMEIQIIKV</sequence>
<name>A0A4V4GZW2_9BACT</name>
<evidence type="ECO:0000313" key="2">
    <source>
        <dbReference type="Proteomes" id="UP000306918"/>
    </source>
</evidence>
<evidence type="ECO:0000313" key="1">
    <source>
        <dbReference type="EMBL" id="THU34236.1"/>
    </source>
</evidence>
<comment type="caution">
    <text evidence="1">The sequence shown here is derived from an EMBL/GenBank/DDBJ whole genome shotgun (WGS) entry which is preliminary data.</text>
</comment>
<dbReference type="AlphaFoldDB" id="A0A4V4GZW2"/>
<keyword evidence="2" id="KW-1185">Reference proteome</keyword>
<dbReference type="OrthoDB" id="652507at2"/>
<protein>
    <submittedName>
        <fullName evidence="1">Uncharacterized protein</fullName>
    </submittedName>
</protein>
<organism evidence="1 2">
    <name type="scientific">Niastella caeni</name>
    <dbReference type="NCBI Taxonomy" id="2569763"/>
    <lineage>
        <taxon>Bacteria</taxon>
        <taxon>Pseudomonadati</taxon>
        <taxon>Bacteroidota</taxon>
        <taxon>Chitinophagia</taxon>
        <taxon>Chitinophagales</taxon>
        <taxon>Chitinophagaceae</taxon>
        <taxon>Niastella</taxon>
    </lineage>
</organism>
<dbReference type="EMBL" id="STFF01000008">
    <property type="protein sequence ID" value="THU34236.1"/>
    <property type="molecule type" value="Genomic_DNA"/>
</dbReference>
<dbReference type="RefSeq" id="WP_136579852.1">
    <property type="nucleotide sequence ID" value="NZ_STFF01000008.1"/>
</dbReference>